<dbReference type="EMBL" id="CP003040">
    <property type="protein sequence ID" value="AEN97755.1"/>
    <property type="molecule type" value="Genomic_DNA"/>
</dbReference>
<accession>G2T4F0</accession>
<dbReference type="Proteomes" id="UP000008178">
    <property type="component" value="Chromosome"/>
</dbReference>
<dbReference type="AlphaFoldDB" id="G2T4F0"/>
<dbReference type="STRING" id="585394.RHOM_13235"/>
<evidence type="ECO:0000313" key="1">
    <source>
        <dbReference type="EMBL" id="AEN97755.1"/>
    </source>
</evidence>
<gene>
    <name evidence="1" type="ordered locus">RHOM_13235</name>
</gene>
<evidence type="ECO:0008006" key="3">
    <source>
        <dbReference type="Google" id="ProtNLM"/>
    </source>
</evidence>
<dbReference type="KEGG" id="rho:RHOM_13235"/>
<keyword evidence="2" id="KW-1185">Reference proteome</keyword>
<dbReference type="HOGENOM" id="CLU_3405198_0_0_9"/>
<protein>
    <recommendedName>
        <fullName evidence="3">Resolvase HTH domain-containing protein</fullName>
    </recommendedName>
</protein>
<name>G2T4F0_ROSHA</name>
<evidence type="ECO:0000313" key="2">
    <source>
        <dbReference type="Proteomes" id="UP000008178"/>
    </source>
</evidence>
<proteinExistence type="predicted"/>
<sequence length="30" mass="3785">MVEIAKRNNVSERTIYRYKAYYDKMKKKEE</sequence>
<organism evidence="1 2">
    <name type="scientific">Roseburia hominis (strain DSM 16839 / JCM 17582 / NCIMB 14029 / A2-183)</name>
    <dbReference type="NCBI Taxonomy" id="585394"/>
    <lineage>
        <taxon>Bacteria</taxon>
        <taxon>Bacillati</taxon>
        <taxon>Bacillota</taxon>
        <taxon>Clostridia</taxon>
        <taxon>Lachnospirales</taxon>
        <taxon>Lachnospiraceae</taxon>
        <taxon>Roseburia</taxon>
    </lineage>
</organism>
<reference evidence="1 2" key="1">
    <citation type="journal article" date="2015" name="Genome Announc.">
        <title>Complete genome sequence of the human gut symbiont Roseburia hominis.</title>
        <authorList>
            <person name="Travis A.J."/>
            <person name="Kelly D."/>
            <person name="Flint H.J."/>
            <person name="Aminov R.I."/>
        </authorList>
    </citation>
    <scope>NUCLEOTIDE SEQUENCE [LARGE SCALE GENOMIC DNA]</scope>
    <source>
        <strain evidence="2">DSM 16839 / JCM 17582 / NCIMB 14029 / A2-183</strain>
    </source>
</reference>